<gene>
    <name evidence="1" type="ORF">TNCT_408931</name>
</gene>
<evidence type="ECO:0000313" key="2">
    <source>
        <dbReference type="Proteomes" id="UP000887116"/>
    </source>
</evidence>
<dbReference type="EMBL" id="BMAO01016677">
    <property type="protein sequence ID" value="GFR10309.1"/>
    <property type="molecule type" value="Genomic_DNA"/>
</dbReference>
<accession>A0A8X6HVC9</accession>
<comment type="caution">
    <text evidence="1">The sequence shown here is derived from an EMBL/GenBank/DDBJ whole genome shotgun (WGS) entry which is preliminary data.</text>
</comment>
<proteinExistence type="predicted"/>
<dbReference type="Proteomes" id="UP000887116">
    <property type="component" value="Unassembled WGS sequence"/>
</dbReference>
<reference evidence="1" key="1">
    <citation type="submission" date="2020-07" db="EMBL/GenBank/DDBJ databases">
        <title>Multicomponent nature underlies the extraordinary mechanical properties of spider dragline silk.</title>
        <authorList>
            <person name="Kono N."/>
            <person name="Nakamura H."/>
            <person name="Mori M."/>
            <person name="Yoshida Y."/>
            <person name="Ohtoshi R."/>
            <person name="Malay A.D."/>
            <person name="Moran D.A.P."/>
            <person name="Tomita M."/>
            <person name="Numata K."/>
            <person name="Arakawa K."/>
        </authorList>
    </citation>
    <scope>NUCLEOTIDE SEQUENCE</scope>
</reference>
<dbReference type="AlphaFoldDB" id="A0A8X6HVC9"/>
<dbReference type="OrthoDB" id="7422006at2759"/>
<evidence type="ECO:0000313" key="1">
    <source>
        <dbReference type="EMBL" id="GFR10309.1"/>
    </source>
</evidence>
<organism evidence="1 2">
    <name type="scientific">Trichonephila clavata</name>
    <name type="common">Joro spider</name>
    <name type="synonym">Nephila clavata</name>
    <dbReference type="NCBI Taxonomy" id="2740835"/>
    <lineage>
        <taxon>Eukaryota</taxon>
        <taxon>Metazoa</taxon>
        <taxon>Ecdysozoa</taxon>
        <taxon>Arthropoda</taxon>
        <taxon>Chelicerata</taxon>
        <taxon>Arachnida</taxon>
        <taxon>Araneae</taxon>
        <taxon>Araneomorphae</taxon>
        <taxon>Entelegynae</taxon>
        <taxon>Araneoidea</taxon>
        <taxon>Nephilidae</taxon>
        <taxon>Trichonephila</taxon>
    </lineage>
</organism>
<sequence>MTCSMKLLSAEINLGMKDVKAVDVCLVKVKVNGIFKFLLGCLCIHPGTALAESKLFMFQSQLKYSTNIAKIIPDYNADLTTPIIIVRDFNVNVSQDRSLPFFMLIEFNLSYIETSPTTLDNT</sequence>
<name>A0A8X6HVC9_TRICU</name>
<keyword evidence="2" id="KW-1185">Reference proteome</keyword>
<protein>
    <submittedName>
        <fullName evidence="1">Uncharacterized protein</fullName>
    </submittedName>
</protein>